<comment type="caution">
    <text evidence="2">The sequence shown here is derived from an EMBL/GenBank/DDBJ whole genome shotgun (WGS) entry which is preliminary data.</text>
</comment>
<dbReference type="EMBL" id="LFZW01000001">
    <property type="protein sequence ID" value="KMY49905.1"/>
    <property type="molecule type" value="Genomic_DNA"/>
</dbReference>
<keyword evidence="3" id="KW-1185">Reference proteome</keyword>
<dbReference type="AlphaFoldDB" id="A0A0K9GTC9"/>
<feature type="transmembrane region" description="Helical" evidence="1">
    <location>
        <begin position="27"/>
        <end position="54"/>
    </location>
</feature>
<dbReference type="PATRIC" id="fig|1679170.3.peg.2350"/>
<sequence length="187" mass="20426">MNSLKFISNEIKSTQHAFLRLSKTKRLVLGSLFASLAALFQSAGGLFPGIGYFISPLATAPILFCSMLSIPLGCISYMLTTVLLLTLQPSELIIFPFTTGLLGIGTGAAFFIFNNRISIMVSGATLLTVGISILLYGFKFPVLGPTVTHNFSFLTLGFIFLFSNFYNWTWVEISLAIFKRVKAIISS</sequence>
<keyword evidence="1" id="KW-1133">Transmembrane helix</keyword>
<accession>A0A0K9GTC9</accession>
<dbReference type="RefSeq" id="WP_049681253.1">
    <property type="nucleotide sequence ID" value="NZ_LFZW01000001.1"/>
</dbReference>
<name>A0A0K9GTC9_9BACI</name>
<keyword evidence="1" id="KW-0472">Membrane</keyword>
<keyword evidence="1" id="KW-0812">Transmembrane</keyword>
<protein>
    <submittedName>
        <fullName evidence="2">Membrane protein</fullName>
    </submittedName>
</protein>
<dbReference type="OrthoDB" id="1906856at2"/>
<gene>
    <name evidence="2" type="ORF">AC625_10520</name>
</gene>
<feature type="transmembrane region" description="Helical" evidence="1">
    <location>
        <begin position="119"/>
        <end position="138"/>
    </location>
</feature>
<evidence type="ECO:0000313" key="3">
    <source>
        <dbReference type="Proteomes" id="UP000037146"/>
    </source>
</evidence>
<dbReference type="Proteomes" id="UP000037146">
    <property type="component" value="Unassembled WGS sequence"/>
</dbReference>
<feature type="transmembrane region" description="Helical" evidence="1">
    <location>
        <begin position="60"/>
        <end position="85"/>
    </location>
</feature>
<feature type="transmembrane region" description="Helical" evidence="1">
    <location>
        <begin position="150"/>
        <end position="168"/>
    </location>
</feature>
<evidence type="ECO:0000313" key="2">
    <source>
        <dbReference type="EMBL" id="KMY49905.1"/>
    </source>
</evidence>
<feature type="transmembrane region" description="Helical" evidence="1">
    <location>
        <begin position="92"/>
        <end position="113"/>
    </location>
</feature>
<proteinExistence type="predicted"/>
<reference evidence="3" key="1">
    <citation type="submission" date="2015-07" db="EMBL/GenBank/DDBJ databases">
        <title>Genome sequencing project for genomic taxonomy and phylogenomics of Bacillus-like bacteria.</title>
        <authorList>
            <person name="Liu B."/>
            <person name="Wang J."/>
            <person name="Zhu Y."/>
            <person name="Liu G."/>
            <person name="Chen Q."/>
            <person name="Chen Z."/>
            <person name="Lan J."/>
            <person name="Che J."/>
            <person name="Ge C."/>
            <person name="Shi H."/>
            <person name="Pan Z."/>
            <person name="Liu X."/>
        </authorList>
    </citation>
    <scope>NUCLEOTIDE SEQUENCE [LARGE SCALE GENOMIC DNA]</scope>
    <source>
        <strain evidence="3">FJAT-27997</strain>
    </source>
</reference>
<evidence type="ECO:0000256" key="1">
    <source>
        <dbReference type="SAM" id="Phobius"/>
    </source>
</evidence>
<organism evidence="2 3">
    <name type="scientific">Peribacillus loiseleuriae</name>
    <dbReference type="NCBI Taxonomy" id="1679170"/>
    <lineage>
        <taxon>Bacteria</taxon>
        <taxon>Bacillati</taxon>
        <taxon>Bacillota</taxon>
        <taxon>Bacilli</taxon>
        <taxon>Bacillales</taxon>
        <taxon>Bacillaceae</taxon>
        <taxon>Peribacillus</taxon>
    </lineage>
</organism>